<proteinExistence type="predicted"/>
<organism evidence="1 2">
    <name type="scientific">Nicotiana sylvestris</name>
    <name type="common">Wood tobacco</name>
    <name type="synonym">South American tobacco</name>
    <dbReference type="NCBI Taxonomy" id="4096"/>
    <lineage>
        <taxon>Eukaryota</taxon>
        <taxon>Viridiplantae</taxon>
        <taxon>Streptophyta</taxon>
        <taxon>Embryophyta</taxon>
        <taxon>Tracheophyta</taxon>
        <taxon>Spermatophyta</taxon>
        <taxon>Magnoliopsida</taxon>
        <taxon>eudicotyledons</taxon>
        <taxon>Gunneridae</taxon>
        <taxon>Pentapetalae</taxon>
        <taxon>asterids</taxon>
        <taxon>lamiids</taxon>
        <taxon>Solanales</taxon>
        <taxon>Solanaceae</taxon>
        <taxon>Nicotianoideae</taxon>
        <taxon>Nicotianeae</taxon>
        <taxon>Nicotiana</taxon>
    </lineage>
</organism>
<reference evidence="2" key="2">
    <citation type="submission" date="2025-08" db="UniProtKB">
        <authorList>
            <consortium name="RefSeq"/>
        </authorList>
    </citation>
    <scope>IDENTIFICATION</scope>
    <source>
        <tissue evidence="2">Leaf</tissue>
    </source>
</reference>
<dbReference type="eggNOG" id="KOG1075">
    <property type="taxonomic scope" value="Eukaryota"/>
</dbReference>
<evidence type="ECO:0000313" key="1">
    <source>
        <dbReference type="Proteomes" id="UP000189701"/>
    </source>
</evidence>
<dbReference type="OrthoDB" id="1750433at2759"/>
<dbReference type="Proteomes" id="UP000189701">
    <property type="component" value="Unplaced"/>
</dbReference>
<gene>
    <name evidence="2" type="primary">LOC104228141</name>
</gene>
<dbReference type="PANTHER" id="PTHR33116:SF82">
    <property type="entry name" value="RNASE H FAMILY PROTEIN"/>
    <property type="match status" value="1"/>
</dbReference>
<dbReference type="AlphaFoldDB" id="A0A1U7WNH6"/>
<sequence length="177" mass="20646">MNPPKGVFAQIERILANFFWRGSDRHHCMSWKGLCYPYNEGGVQFRRLQDVSNAFTTKSWWNLITGTSLWKEFMLAKYCKRNHPLVTKWITGQSQQWKALCDIKYELEQNIIWLPGKGDVSFWYDNWTGPGPLYIHLPANAKPKDVKIKEVLTQGSWQLDSMGIEVPESVRDEVAQH</sequence>
<dbReference type="RefSeq" id="XP_009778851.1">
    <property type="nucleotide sequence ID" value="XM_009780549.1"/>
</dbReference>
<name>A0A1U7WNH6_NICSY</name>
<protein>
    <submittedName>
        <fullName evidence="2">Uncharacterized protein LOC104228141</fullName>
    </submittedName>
</protein>
<reference evidence="1" key="1">
    <citation type="journal article" date="2013" name="Genome Biol.">
        <title>Reference genomes and transcriptomes of Nicotiana sylvestris and Nicotiana tomentosiformis.</title>
        <authorList>
            <person name="Sierro N."/>
            <person name="Battey J.N."/>
            <person name="Ouadi S."/>
            <person name="Bovet L."/>
            <person name="Goepfert S."/>
            <person name="Bakaher N."/>
            <person name="Peitsch M.C."/>
            <person name="Ivanov N.V."/>
        </authorList>
    </citation>
    <scope>NUCLEOTIDE SEQUENCE [LARGE SCALE GENOMIC DNA]</scope>
</reference>
<dbReference type="PANTHER" id="PTHR33116">
    <property type="entry name" value="REVERSE TRANSCRIPTASE ZINC-BINDING DOMAIN-CONTAINING PROTEIN-RELATED-RELATED"/>
    <property type="match status" value="1"/>
</dbReference>
<keyword evidence="1" id="KW-1185">Reference proteome</keyword>
<accession>A0A1U7WNH6</accession>
<evidence type="ECO:0000313" key="2">
    <source>
        <dbReference type="RefSeq" id="XP_009778851.1"/>
    </source>
</evidence>